<organism evidence="1">
    <name type="scientific">Graphocephala atropunctata</name>
    <dbReference type="NCBI Taxonomy" id="36148"/>
    <lineage>
        <taxon>Eukaryota</taxon>
        <taxon>Metazoa</taxon>
        <taxon>Ecdysozoa</taxon>
        <taxon>Arthropoda</taxon>
        <taxon>Hexapoda</taxon>
        <taxon>Insecta</taxon>
        <taxon>Pterygota</taxon>
        <taxon>Neoptera</taxon>
        <taxon>Paraneoptera</taxon>
        <taxon>Hemiptera</taxon>
        <taxon>Auchenorrhyncha</taxon>
        <taxon>Membracoidea</taxon>
        <taxon>Cicadellidae</taxon>
        <taxon>Cicadellinae</taxon>
        <taxon>Cicadellini</taxon>
        <taxon>Graphocephala</taxon>
    </lineage>
</organism>
<evidence type="ECO:0000313" key="1">
    <source>
        <dbReference type="EMBL" id="JAT14129.1"/>
    </source>
</evidence>
<sequence>MTFFDFSKASKEYLNTSSLEISKVSQVKVMKNTPSTIFTKKPFSEVETWKHTNIFKKGVKKEDIQGLELPRLEMEGRIKPEKKEDLRKFLPYLKEENSCFIKSC</sequence>
<protein>
    <submittedName>
        <fullName evidence="1">Uncharacterized protein</fullName>
    </submittedName>
</protein>
<dbReference type="AlphaFoldDB" id="A0A1B6KRP9"/>
<reference evidence="1" key="1">
    <citation type="submission" date="2015-11" db="EMBL/GenBank/DDBJ databases">
        <title>De novo transcriptome assembly of four potential Pierce s Disease insect vectors from Arizona vineyards.</title>
        <authorList>
            <person name="Tassone E.E."/>
        </authorList>
    </citation>
    <scope>NUCLEOTIDE SEQUENCE</scope>
</reference>
<accession>A0A1B6KRP9</accession>
<name>A0A1B6KRP9_9HEMI</name>
<proteinExistence type="predicted"/>
<gene>
    <name evidence="1" type="ORF">g.53167</name>
</gene>
<dbReference type="EMBL" id="GEBQ01025848">
    <property type="protein sequence ID" value="JAT14129.1"/>
    <property type="molecule type" value="Transcribed_RNA"/>
</dbReference>